<dbReference type="InterPro" id="IPR021247">
    <property type="entry name" value="DUF2785"/>
</dbReference>
<dbReference type="RefSeq" id="WP_168676497.1">
    <property type="nucleotide sequence ID" value="NZ_BPKV01000005.1"/>
</dbReference>
<proteinExistence type="predicted"/>
<evidence type="ECO:0000313" key="1">
    <source>
        <dbReference type="EMBL" id="NKZ18349.1"/>
    </source>
</evidence>
<dbReference type="Proteomes" id="UP000590460">
    <property type="component" value="Unassembled WGS sequence"/>
</dbReference>
<sequence length="335" mass="38134">MMTLAELQTQFKTLRQKTRDGDIFQSLGEAMAENIRGLSPQPVTDVSLPTDGDLALTRMQSYSQLLETKAQDGEHAAALDVEPIADDTLALVVAQLANPLPKYRDTGAFFFLSDVIQNQLMTEAQMRWVMSYLTTDEQLFDHIFEGNNAAIYRRSFSVLVISLLLFTHRTKTPFLSEAQLDHVIDQVALYAALERDARGFIGTNGWAHAFTHIGNAVNEILLMPNLMRADKLFVLASMLSGYRELQQPLVMGETNRIVAVALQSAKTHEVYQDYVLLTLKLWRKDLVTRQPPESEGRWHQLYNRTRFFQTILLQERPTVPDAIFKYVSETKDYLT</sequence>
<name>A0A846ZFD5_9LACO</name>
<organism evidence="1 2">
    <name type="scientific">Leuconostoc holzapfelii</name>
    <dbReference type="NCBI Taxonomy" id="434464"/>
    <lineage>
        <taxon>Bacteria</taxon>
        <taxon>Bacillati</taxon>
        <taxon>Bacillota</taxon>
        <taxon>Bacilli</taxon>
        <taxon>Lactobacillales</taxon>
        <taxon>Lactobacillaceae</taxon>
        <taxon>Leuconostoc</taxon>
    </lineage>
</organism>
<dbReference type="EMBL" id="JAAXPO010000004">
    <property type="protein sequence ID" value="NKZ18349.1"/>
    <property type="molecule type" value="Genomic_DNA"/>
</dbReference>
<gene>
    <name evidence="1" type="ORF">HF966_04060</name>
</gene>
<evidence type="ECO:0000313" key="2">
    <source>
        <dbReference type="Proteomes" id="UP000590460"/>
    </source>
</evidence>
<protein>
    <submittedName>
        <fullName evidence="1">DUF2785 domain-containing protein</fullName>
    </submittedName>
</protein>
<reference evidence="1 2" key="1">
    <citation type="submission" date="2020-04" db="EMBL/GenBank/DDBJ databases">
        <title>MicrobeNet Type strains.</title>
        <authorList>
            <person name="Nicholson A.C."/>
        </authorList>
    </citation>
    <scope>NUCLEOTIDE SEQUENCE [LARGE SCALE GENOMIC DNA]</scope>
    <source>
        <strain evidence="1 2">CCUG 54536</strain>
    </source>
</reference>
<comment type="caution">
    <text evidence="1">The sequence shown here is derived from an EMBL/GenBank/DDBJ whole genome shotgun (WGS) entry which is preliminary data.</text>
</comment>
<accession>A0A846ZFD5</accession>
<dbReference type="Pfam" id="PF10978">
    <property type="entry name" value="DUF2785"/>
    <property type="match status" value="1"/>
</dbReference>
<dbReference type="AlphaFoldDB" id="A0A846ZFD5"/>